<accession>A0AAJ1U3N9</accession>
<reference evidence="2" key="1">
    <citation type="submission" date="2023-07" db="EMBL/GenBank/DDBJ databases">
        <title>Functional and genomic diversity of the sorghum phyllosphere microbiome.</title>
        <authorList>
            <person name="Shade A."/>
        </authorList>
    </citation>
    <scope>NUCLEOTIDE SEQUENCE</scope>
    <source>
        <strain evidence="2">SORGH_AS_1067</strain>
    </source>
</reference>
<dbReference type="RefSeq" id="WP_307204983.1">
    <property type="nucleotide sequence ID" value="NZ_JAUTAN010000001.1"/>
</dbReference>
<feature type="chain" id="PRO_5042508639" evidence="1">
    <location>
        <begin position="24"/>
        <end position="67"/>
    </location>
</feature>
<dbReference type="Proteomes" id="UP001239215">
    <property type="component" value="Unassembled WGS sequence"/>
</dbReference>
<evidence type="ECO:0000313" key="2">
    <source>
        <dbReference type="EMBL" id="MDQ1106754.1"/>
    </source>
</evidence>
<protein>
    <submittedName>
        <fullName evidence="2">Uncharacterized protein</fullName>
    </submittedName>
</protein>
<gene>
    <name evidence="2" type="ORF">QE405_004038</name>
</gene>
<organism evidence="2 3">
    <name type="scientific">Nocardioides zeae</name>
    <dbReference type="NCBI Taxonomy" id="1457234"/>
    <lineage>
        <taxon>Bacteria</taxon>
        <taxon>Bacillati</taxon>
        <taxon>Actinomycetota</taxon>
        <taxon>Actinomycetes</taxon>
        <taxon>Propionibacteriales</taxon>
        <taxon>Nocardioidaceae</taxon>
        <taxon>Nocardioides</taxon>
    </lineage>
</organism>
<feature type="signal peptide" evidence="1">
    <location>
        <begin position="1"/>
        <end position="23"/>
    </location>
</feature>
<keyword evidence="1" id="KW-0732">Signal</keyword>
<evidence type="ECO:0000313" key="3">
    <source>
        <dbReference type="Proteomes" id="UP001239215"/>
    </source>
</evidence>
<evidence type="ECO:0000256" key="1">
    <source>
        <dbReference type="SAM" id="SignalP"/>
    </source>
</evidence>
<sequence>MTWVRRCCALALLVGATAWLAFAVTAAHSSESKILLAVGGGHGVVASDLPRALVWVLVAALSVRAMR</sequence>
<comment type="caution">
    <text evidence="2">The sequence shown here is derived from an EMBL/GenBank/DDBJ whole genome shotgun (WGS) entry which is preliminary data.</text>
</comment>
<dbReference type="EMBL" id="JAUTAN010000001">
    <property type="protein sequence ID" value="MDQ1106754.1"/>
    <property type="molecule type" value="Genomic_DNA"/>
</dbReference>
<dbReference type="AlphaFoldDB" id="A0AAJ1U3N9"/>
<proteinExistence type="predicted"/>
<name>A0AAJ1U3N9_9ACTN</name>